<protein>
    <submittedName>
        <fullName evidence="1">Uncharacterized protein</fullName>
    </submittedName>
</protein>
<evidence type="ECO:0000313" key="2">
    <source>
        <dbReference type="Proteomes" id="UP000019184"/>
    </source>
</evidence>
<evidence type="ECO:0000313" key="1">
    <source>
        <dbReference type="EMBL" id="CDH45853.1"/>
    </source>
</evidence>
<proteinExistence type="predicted"/>
<gene>
    <name evidence="1" type="ORF">BN874_2960003</name>
</gene>
<accession>A0A7U7GD25</accession>
<dbReference type="Proteomes" id="UP000019184">
    <property type="component" value="Unassembled WGS sequence"/>
</dbReference>
<name>A0A7U7GD25_9GAMM</name>
<comment type="caution">
    <text evidence="1">The sequence shown here is derived from an EMBL/GenBank/DDBJ whole genome shotgun (WGS) entry which is preliminary data.</text>
</comment>
<sequence>MPYKDVQVEKGETVSSHASLQAYPEAIISIKDSKTGITVHVDHDGRHVMGVSGNGETLWRTEVVGENYSCTAGSPVVRYLQIEGDKVSVTFCKSSYGEIELKTGEFRFLGQD</sequence>
<keyword evidence="2" id="KW-1185">Reference proteome</keyword>
<dbReference type="RefSeq" id="WP_034434016.1">
    <property type="nucleotide sequence ID" value="NZ_CBTK010000219.1"/>
</dbReference>
<reference evidence="1 2" key="1">
    <citation type="journal article" date="2014" name="ISME J.">
        <title>Candidatus Competibacter-lineage genomes retrieved from metagenomes reveal functional metabolic diversity.</title>
        <authorList>
            <person name="McIlroy S.J."/>
            <person name="Albertsen M."/>
            <person name="Andresen E.K."/>
            <person name="Saunders A.M."/>
            <person name="Kristiansen R."/>
            <person name="Stokholm-Bjerregaard M."/>
            <person name="Nielsen K.L."/>
            <person name="Nielsen P.H."/>
        </authorList>
    </citation>
    <scope>NUCLEOTIDE SEQUENCE [LARGE SCALE GENOMIC DNA]</scope>
    <source>
        <strain evidence="1 2">Run_B_J11</strain>
    </source>
</reference>
<organism evidence="1 2">
    <name type="scientific">Candidatus Contendobacter odensis Run_B_J11</name>
    <dbReference type="NCBI Taxonomy" id="1400861"/>
    <lineage>
        <taxon>Bacteria</taxon>
        <taxon>Pseudomonadati</taxon>
        <taxon>Pseudomonadota</taxon>
        <taxon>Gammaproteobacteria</taxon>
        <taxon>Candidatus Competibacteraceae</taxon>
        <taxon>Candidatus Contendibacter</taxon>
    </lineage>
</organism>
<dbReference type="EMBL" id="CBTK010000219">
    <property type="protein sequence ID" value="CDH45853.1"/>
    <property type="molecule type" value="Genomic_DNA"/>
</dbReference>
<dbReference type="AlphaFoldDB" id="A0A7U7GD25"/>